<dbReference type="InterPro" id="IPR001752">
    <property type="entry name" value="Kinesin_motor_dom"/>
</dbReference>
<evidence type="ECO:0000256" key="8">
    <source>
        <dbReference type="ARBA" id="ARBA00023212"/>
    </source>
</evidence>
<feature type="region of interest" description="Disordered" evidence="14">
    <location>
        <begin position="1"/>
        <end position="64"/>
    </location>
</feature>
<feature type="coiled-coil region" evidence="13">
    <location>
        <begin position="1143"/>
        <end position="1304"/>
    </location>
</feature>
<dbReference type="GO" id="GO:0007018">
    <property type="term" value="P:microtubule-based movement"/>
    <property type="evidence" value="ECO:0007669"/>
    <property type="project" value="InterPro"/>
</dbReference>
<comment type="subcellular location">
    <subcellularLocation>
        <location evidence="1">Cytoplasm</location>
        <location evidence="1">Cytoskeleton</location>
        <location evidence="1">Spindle</location>
    </subcellularLocation>
</comment>
<dbReference type="PRINTS" id="PR00380">
    <property type="entry name" value="KINESINHEAVY"/>
</dbReference>
<dbReference type="InterPro" id="IPR019821">
    <property type="entry name" value="Kinesin_motor_CS"/>
</dbReference>
<accession>A0AAV1IG47</accession>
<dbReference type="SUPFAM" id="SSF52540">
    <property type="entry name" value="P-loop containing nucleoside triphosphate hydrolases"/>
    <property type="match status" value="1"/>
</dbReference>
<evidence type="ECO:0000256" key="5">
    <source>
        <dbReference type="ARBA" id="ARBA00022840"/>
    </source>
</evidence>
<dbReference type="CDD" id="cd00106">
    <property type="entry name" value="KISc"/>
    <property type="match status" value="1"/>
</dbReference>
<feature type="domain" description="Kinesin motor" evidence="15">
    <location>
        <begin position="99"/>
        <end position="431"/>
    </location>
</feature>
<dbReference type="GO" id="GO:0007010">
    <property type="term" value="P:cytoskeleton organization"/>
    <property type="evidence" value="ECO:0007669"/>
    <property type="project" value="UniProtKB-ARBA"/>
</dbReference>
<feature type="coiled-coil region" evidence="13">
    <location>
        <begin position="1334"/>
        <end position="1446"/>
    </location>
</feature>
<evidence type="ECO:0000313" key="16">
    <source>
        <dbReference type="EMBL" id="CAK0785662.1"/>
    </source>
</evidence>
<dbReference type="InterPro" id="IPR036961">
    <property type="entry name" value="Kinesin_motor_dom_sf"/>
</dbReference>
<dbReference type="InterPro" id="IPR044986">
    <property type="entry name" value="KIF15/KIN-12"/>
</dbReference>
<feature type="compositionally biased region" description="Polar residues" evidence="14">
    <location>
        <begin position="25"/>
        <end position="49"/>
    </location>
</feature>
<feature type="compositionally biased region" description="Polar residues" evidence="14">
    <location>
        <begin position="1839"/>
        <end position="1849"/>
    </location>
</feature>
<feature type="coiled-coil region" evidence="13">
    <location>
        <begin position="728"/>
        <end position="836"/>
    </location>
</feature>
<evidence type="ECO:0000256" key="14">
    <source>
        <dbReference type="SAM" id="MobiDB-lite"/>
    </source>
</evidence>
<feature type="coiled-coil region" evidence="13">
    <location>
        <begin position="883"/>
        <end position="924"/>
    </location>
</feature>
<name>A0AAV1IG47_9CHLO</name>
<dbReference type="Proteomes" id="UP001314263">
    <property type="component" value="Unassembled WGS sequence"/>
</dbReference>
<dbReference type="FunFam" id="3.40.850.10:FF:000019">
    <property type="entry name" value="Kinesin-like protein KIN-5D"/>
    <property type="match status" value="1"/>
</dbReference>
<comment type="similarity">
    <text evidence="9">Belongs to the TRAFAC class myosin-kinesin ATPase superfamily. Kinesin family. KIN-12 subfamily.</text>
</comment>
<evidence type="ECO:0000256" key="12">
    <source>
        <dbReference type="PROSITE-ProRule" id="PRU00283"/>
    </source>
</evidence>
<keyword evidence="17" id="KW-1185">Reference proteome</keyword>
<evidence type="ECO:0000256" key="11">
    <source>
        <dbReference type="ARBA" id="ARBA00046159"/>
    </source>
</evidence>
<evidence type="ECO:0000256" key="1">
    <source>
        <dbReference type="ARBA" id="ARBA00004186"/>
    </source>
</evidence>
<feature type="coiled-coil region" evidence="13">
    <location>
        <begin position="1473"/>
        <end position="1563"/>
    </location>
</feature>
<evidence type="ECO:0000256" key="10">
    <source>
        <dbReference type="ARBA" id="ARBA00034704"/>
    </source>
</evidence>
<comment type="function">
    <text evidence="11">Responsible for microtubule translocation. May be important for the organization of phragmoplast-specific arrays of microtubules. Plays an essential role in stabilizing the mitotic spindle. Required during mitotic cytokinesis.</text>
</comment>
<reference evidence="16 17" key="1">
    <citation type="submission" date="2023-10" db="EMBL/GenBank/DDBJ databases">
        <authorList>
            <person name="Maclean D."/>
            <person name="Macfadyen A."/>
        </authorList>
    </citation>
    <scope>NUCLEOTIDE SEQUENCE [LARGE SCALE GENOMIC DNA]</scope>
</reference>
<evidence type="ECO:0000256" key="6">
    <source>
        <dbReference type="ARBA" id="ARBA00023054"/>
    </source>
</evidence>
<evidence type="ECO:0000259" key="15">
    <source>
        <dbReference type="PROSITE" id="PS50067"/>
    </source>
</evidence>
<evidence type="ECO:0000256" key="9">
    <source>
        <dbReference type="ARBA" id="ARBA00034488"/>
    </source>
</evidence>
<dbReference type="GO" id="GO:0003777">
    <property type="term" value="F:microtubule motor activity"/>
    <property type="evidence" value="ECO:0007669"/>
    <property type="project" value="InterPro"/>
</dbReference>
<dbReference type="PROSITE" id="PS00411">
    <property type="entry name" value="KINESIN_MOTOR_1"/>
    <property type="match status" value="1"/>
</dbReference>
<evidence type="ECO:0000256" key="7">
    <source>
        <dbReference type="ARBA" id="ARBA00023175"/>
    </source>
</evidence>
<dbReference type="GO" id="GO:0005819">
    <property type="term" value="C:spindle"/>
    <property type="evidence" value="ECO:0007669"/>
    <property type="project" value="UniProtKB-SubCell"/>
</dbReference>
<keyword evidence="8" id="KW-0206">Cytoskeleton</keyword>
<dbReference type="InterPro" id="IPR027417">
    <property type="entry name" value="P-loop_NTPase"/>
</dbReference>
<keyword evidence="5 12" id="KW-0067">ATP-binding</keyword>
<evidence type="ECO:0000256" key="4">
    <source>
        <dbReference type="ARBA" id="ARBA00022741"/>
    </source>
</evidence>
<evidence type="ECO:0000313" key="17">
    <source>
        <dbReference type="Proteomes" id="UP001314263"/>
    </source>
</evidence>
<dbReference type="PROSITE" id="PS50067">
    <property type="entry name" value="KINESIN_MOTOR_2"/>
    <property type="match status" value="1"/>
</dbReference>
<protein>
    <recommendedName>
        <fullName evidence="15">Kinesin motor domain-containing protein</fullName>
    </recommendedName>
</protein>
<feature type="region of interest" description="Disordered" evidence="14">
    <location>
        <begin position="1839"/>
        <end position="1929"/>
    </location>
</feature>
<dbReference type="PANTHER" id="PTHR37739">
    <property type="entry name" value="KINESIN-LIKE PROTEIN KIN-12D"/>
    <property type="match status" value="1"/>
</dbReference>
<feature type="coiled-coil region" evidence="13">
    <location>
        <begin position="438"/>
        <end position="472"/>
    </location>
</feature>
<dbReference type="Gene3D" id="3.40.850.10">
    <property type="entry name" value="Kinesin motor domain"/>
    <property type="match status" value="1"/>
</dbReference>
<feature type="coiled-coil region" evidence="13">
    <location>
        <begin position="1595"/>
        <end position="1650"/>
    </location>
</feature>
<keyword evidence="7 12" id="KW-0505">Motor protein</keyword>
<comment type="caution">
    <text evidence="16">The sequence shown here is derived from an EMBL/GenBank/DDBJ whole genome shotgun (WGS) entry which is preliminary data.</text>
</comment>
<dbReference type="GO" id="GO:0005524">
    <property type="term" value="F:ATP binding"/>
    <property type="evidence" value="ECO:0007669"/>
    <property type="project" value="UniProtKB-UniRule"/>
</dbReference>
<gene>
    <name evidence="16" type="ORF">CVIRNUC_008873</name>
</gene>
<dbReference type="GO" id="GO:0005874">
    <property type="term" value="C:microtubule"/>
    <property type="evidence" value="ECO:0007669"/>
    <property type="project" value="UniProtKB-KW"/>
</dbReference>
<keyword evidence="3" id="KW-0493">Microtubule</keyword>
<dbReference type="EMBL" id="CAUYUE010000013">
    <property type="protein sequence ID" value="CAK0785662.1"/>
    <property type="molecule type" value="Genomic_DNA"/>
</dbReference>
<feature type="region of interest" description="Disordered" evidence="14">
    <location>
        <begin position="1663"/>
        <end position="1692"/>
    </location>
</feature>
<dbReference type="PANTHER" id="PTHR37739:SF8">
    <property type="entry name" value="KINESIN-LIKE PROTEIN KIN-12D"/>
    <property type="match status" value="1"/>
</dbReference>
<evidence type="ECO:0000256" key="13">
    <source>
        <dbReference type="SAM" id="Coils"/>
    </source>
</evidence>
<keyword evidence="6 13" id="KW-0175">Coiled coil</keyword>
<dbReference type="SMART" id="SM00129">
    <property type="entry name" value="KISc"/>
    <property type="match status" value="1"/>
</dbReference>
<evidence type="ECO:0000256" key="3">
    <source>
        <dbReference type="ARBA" id="ARBA00022701"/>
    </source>
</evidence>
<keyword evidence="2" id="KW-0963">Cytoplasm</keyword>
<dbReference type="Pfam" id="PF00225">
    <property type="entry name" value="Kinesin"/>
    <property type="match status" value="1"/>
</dbReference>
<dbReference type="GO" id="GO:0008017">
    <property type="term" value="F:microtubule binding"/>
    <property type="evidence" value="ECO:0007669"/>
    <property type="project" value="InterPro"/>
</dbReference>
<feature type="binding site" evidence="12">
    <location>
        <begin position="178"/>
        <end position="185"/>
    </location>
    <ligand>
        <name>ATP</name>
        <dbReference type="ChEBI" id="CHEBI:30616"/>
    </ligand>
</feature>
<sequence length="1929" mass="208452">MITRRKQRRKFGEQEDTENAGDIHNVQTPVASLSQKASPPRQQDVQQGTPVVADQPHSSHGTPPTPVLFTQGHLGTTRIAANTLAQTMVSQELDNHGDNIKVVVRIRPLSDTIAGDKDALWAADSRTLGMQSGAEETRLSFDFVAGHSRSQEQLFRAVGRPIVDNCLAGYNSSILAYGQTGSGKTYTMLGALPQGAGRVPPDGGLIPRLFQHLFERLRDSEREQREGLQLSYVCKVSCLEIYQENITDLLHADTGRLQLREDLRSGVYVDGLTEEVVMSGEETVQLLARGIARRHTGVTQTNSASSRSHCVVTVTLESRLVEDGITSFRTSRLHLVDLAGSERQRAAETEGQQLKEASAINRSLSTLGLVINKLVSGQQHIPYRDSKLTFLLQDSLGGNAKTVIFANVNPAAACLRESQSTLAFAQRAKQVVNKAVVNEAAHGELAALTKENARLRRELRLVNDTCRALQQARPSSAGAGASGAAAQEAAAAAVEEEWSGRVAEALALCQEQEAALERLQRQNMRVCKERTNLEMALAHMRAQMEQLVEADMEALQGRQDAEAALQEAEEKLAASAAAAAQLEQQLAAAAPAAQAPVMSPAGRMDSVLKDNDELRSEVCELLTRLENGDRVMQGLQSGREEAERRAAEAVGEAASLQGQLKELEGLHEGAAAERDALQLECANLRTAVATLKEAGAADMEGLAAANRELHSRLASQKEDQAARIAVAVTKLQREYTQAAEAMHRQRAELEAQLASAKAELAEERESRQQQHGRLKSLSAELSAARADTAALKAAQASLKEQALASEAQVAYLSKKLQAAKADLAAADEARRALSQRDREAAAAMADMHRDMAGHVEQVQALRDDNVALAAALAAATDSLPAQAERAQRAEAALQARLEDARTGAAAAQERAQEARRERDFFMTQSTEAAALAAAAVADREAASQAAEMARAEAASREEQLAQSASVLTGLQQQHSGAKQSLAATAAREADLIRRCEELEAGQQAAGAEQEAAASALLQSQAAAAKDVTAAQQAANAALKRAKTSEAEAVALGKALRTLEQRVIVQQAESDSRLEGLKRQVEANAAEAKRTQRVLREAEAELAAVNSAHAAVMQQRDLVQVHLTEKSTEHSQAVEVIRTLKARHEELASREQTLASEVKALRDELNTLRKQHAQQSATLAQQEQAAESASASWHAERALLTQQLGQLAADKAALEDQLRNRHAADLDITAGRDRTVEDLRRSVANLLERDSELKAQLACNETELSSLGEALAQLQQRESSLNSQSALLQQQAQEAGAEARSLRAQLAASQQGLQDAGAAHAREGKLLQEEMQEGKALLAGELEQARTEASNLRAQSAVLQREAAEAGAASARELGQVQAEAGRLRAQQASLQQEAQQGRASASQQAEQLRLQAAEAHASIASLQEQVAQLQHHNARLSEQAQQATTDAEERCAAAQGQLDLLRGSEERQVMQPQEEAEECCAALRRQIEQLQERHLREAAQLKAQALAAEEHSAALQCQVSELQDADRAQENLSEQLRRALRKLQESEAQLHEAQDRVSRVASEKKSITQHSAELEERLGSMQHIDCMRETCSVELQQTQGKLQAAEVRLKTAHDQTAAMVLVQQAAHKKCTELEQQARKMQESMAQAAAMHGSHLAALKTQLHAAMQQQGSKPPAEEQEGGGAAEAGAGAAVPRHEEVAGYMRTISELRAALEGRSREAAEAVSSGVMPSRRGGPVGRAELDRHLEQQRRALEADKAASLQSLKDLFQSELAVRERSVRELREERDAAMASIRQRDSALQVIDAQKARLKRELKALESRVQDATAEKAAAETLESQMRNARKTNASAEQLTVAARHKQHTEHLQHQAEEPDCQPEAGARHAQLSAEGQENEVPADGAASKQHGNELKTAHAEQQAQKNRSRGVLEAAND</sequence>
<comment type="similarity">
    <text evidence="10">Belongs to the TRAFAC class myosin-kinesin ATPase superfamily. Kinesin family. KIN-5/BimC subfamily.</text>
</comment>
<keyword evidence="4 12" id="KW-0547">Nucleotide-binding</keyword>
<evidence type="ECO:0000256" key="2">
    <source>
        <dbReference type="ARBA" id="ARBA00022490"/>
    </source>
</evidence>
<proteinExistence type="inferred from homology"/>
<feature type="coiled-coil region" evidence="13">
    <location>
        <begin position="1073"/>
        <end position="1114"/>
    </location>
</feature>
<organism evidence="16 17">
    <name type="scientific">Coccomyxa viridis</name>
    <dbReference type="NCBI Taxonomy" id="1274662"/>
    <lineage>
        <taxon>Eukaryota</taxon>
        <taxon>Viridiplantae</taxon>
        <taxon>Chlorophyta</taxon>
        <taxon>core chlorophytes</taxon>
        <taxon>Trebouxiophyceae</taxon>
        <taxon>Trebouxiophyceae incertae sedis</taxon>
        <taxon>Coccomyxaceae</taxon>
        <taxon>Coccomyxa</taxon>
    </lineage>
</organism>
<feature type="coiled-coil region" evidence="13">
    <location>
        <begin position="632"/>
        <end position="694"/>
    </location>
</feature>
<feature type="coiled-coil region" evidence="13">
    <location>
        <begin position="502"/>
        <end position="585"/>
    </location>
</feature>